<protein>
    <submittedName>
        <fullName evidence="1">Uncharacterized protein</fullName>
    </submittedName>
</protein>
<sequence length="210" mass="24089">MCGAFSHPYVASTYGRGPHRVWSMTCASSMAAMAGYLIYTIPSVSRRVQVEAGALFILFCDSSWPRELLCSLSSIHMLVMLGTWIIQIVSLQQNQYIVFVSPSSHRIRHMHIIVNLPYRVRSLLISHPTSTHISTPLLPFSVQWFLLCECVSYLHFSRSSSGKLPQSWYPYLVNQIPYRSNISLVRDFLLRHTPVNMRTHTICDFLLAFY</sequence>
<organism evidence="1 2">
    <name type="scientific">Hypholoma sublateritium (strain FD-334 SS-4)</name>
    <dbReference type="NCBI Taxonomy" id="945553"/>
    <lineage>
        <taxon>Eukaryota</taxon>
        <taxon>Fungi</taxon>
        <taxon>Dikarya</taxon>
        <taxon>Basidiomycota</taxon>
        <taxon>Agaricomycotina</taxon>
        <taxon>Agaricomycetes</taxon>
        <taxon>Agaricomycetidae</taxon>
        <taxon>Agaricales</taxon>
        <taxon>Agaricineae</taxon>
        <taxon>Strophariaceae</taxon>
        <taxon>Hypholoma</taxon>
    </lineage>
</organism>
<proteinExistence type="predicted"/>
<gene>
    <name evidence="1" type="ORF">HYPSUDRAFT_38953</name>
</gene>
<name>A0A0D2P6B6_HYPSF</name>
<accession>A0A0D2P6B6</accession>
<dbReference type="Proteomes" id="UP000054270">
    <property type="component" value="Unassembled WGS sequence"/>
</dbReference>
<dbReference type="AlphaFoldDB" id="A0A0D2P6B6"/>
<evidence type="ECO:0000313" key="2">
    <source>
        <dbReference type="Proteomes" id="UP000054270"/>
    </source>
</evidence>
<reference evidence="2" key="1">
    <citation type="submission" date="2014-04" db="EMBL/GenBank/DDBJ databases">
        <title>Evolutionary Origins and Diversification of the Mycorrhizal Mutualists.</title>
        <authorList>
            <consortium name="DOE Joint Genome Institute"/>
            <consortium name="Mycorrhizal Genomics Consortium"/>
            <person name="Kohler A."/>
            <person name="Kuo A."/>
            <person name="Nagy L.G."/>
            <person name="Floudas D."/>
            <person name="Copeland A."/>
            <person name="Barry K.W."/>
            <person name="Cichocki N."/>
            <person name="Veneault-Fourrey C."/>
            <person name="LaButti K."/>
            <person name="Lindquist E.A."/>
            <person name="Lipzen A."/>
            <person name="Lundell T."/>
            <person name="Morin E."/>
            <person name="Murat C."/>
            <person name="Riley R."/>
            <person name="Ohm R."/>
            <person name="Sun H."/>
            <person name="Tunlid A."/>
            <person name="Henrissat B."/>
            <person name="Grigoriev I.V."/>
            <person name="Hibbett D.S."/>
            <person name="Martin F."/>
        </authorList>
    </citation>
    <scope>NUCLEOTIDE SEQUENCE [LARGE SCALE GENOMIC DNA]</scope>
    <source>
        <strain evidence="2">FD-334 SS-4</strain>
    </source>
</reference>
<dbReference type="EMBL" id="KN817538">
    <property type="protein sequence ID" value="KJA24176.1"/>
    <property type="molecule type" value="Genomic_DNA"/>
</dbReference>
<keyword evidence="2" id="KW-1185">Reference proteome</keyword>
<evidence type="ECO:0000313" key="1">
    <source>
        <dbReference type="EMBL" id="KJA24176.1"/>
    </source>
</evidence>